<proteinExistence type="predicted"/>
<evidence type="ECO:0000313" key="2">
    <source>
        <dbReference type="Proteomes" id="UP000014500"/>
    </source>
</evidence>
<name>T1J2Q3_STRMM</name>
<dbReference type="AlphaFoldDB" id="T1J2Q3"/>
<reference evidence="2" key="1">
    <citation type="submission" date="2011-05" db="EMBL/GenBank/DDBJ databases">
        <authorList>
            <person name="Richards S.R."/>
            <person name="Qu J."/>
            <person name="Jiang H."/>
            <person name="Jhangiani S.N."/>
            <person name="Agravi P."/>
            <person name="Goodspeed R."/>
            <person name="Gross S."/>
            <person name="Mandapat C."/>
            <person name="Jackson L."/>
            <person name="Mathew T."/>
            <person name="Pu L."/>
            <person name="Thornton R."/>
            <person name="Saada N."/>
            <person name="Wilczek-Boney K.B."/>
            <person name="Lee S."/>
            <person name="Kovar C."/>
            <person name="Wu Y."/>
            <person name="Scherer S.E."/>
            <person name="Worley K.C."/>
            <person name="Muzny D.M."/>
            <person name="Gibbs R."/>
        </authorList>
    </citation>
    <scope>NUCLEOTIDE SEQUENCE</scope>
    <source>
        <strain evidence="2">Brora</strain>
    </source>
</reference>
<accession>T1J2Q3</accession>
<dbReference type="Proteomes" id="UP000014500">
    <property type="component" value="Unassembled WGS sequence"/>
</dbReference>
<protein>
    <submittedName>
        <fullName evidence="1">Uncharacterized protein</fullName>
    </submittedName>
</protein>
<reference evidence="1" key="2">
    <citation type="submission" date="2015-02" db="UniProtKB">
        <authorList>
            <consortium name="EnsemblMetazoa"/>
        </authorList>
    </citation>
    <scope>IDENTIFICATION</scope>
</reference>
<dbReference type="EMBL" id="JH431806">
    <property type="status" value="NOT_ANNOTATED_CDS"/>
    <property type="molecule type" value="Genomic_DNA"/>
</dbReference>
<keyword evidence="2" id="KW-1185">Reference proteome</keyword>
<dbReference type="EnsemblMetazoa" id="SMAR007851-RA">
    <property type="protein sequence ID" value="SMAR007851-PA"/>
    <property type="gene ID" value="SMAR007851"/>
</dbReference>
<dbReference type="HOGENOM" id="CLU_2592809_0_0_1"/>
<sequence>MFWSLSVGHDEHRMNTAARSHILESGVSIFFFVFYGARNEIAQFPEDMQKVERGKHPSCLATESNVQIGHGFGISLRAEF</sequence>
<organism evidence="1 2">
    <name type="scientific">Strigamia maritima</name>
    <name type="common">European centipede</name>
    <name type="synonym">Geophilus maritimus</name>
    <dbReference type="NCBI Taxonomy" id="126957"/>
    <lineage>
        <taxon>Eukaryota</taxon>
        <taxon>Metazoa</taxon>
        <taxon>Ecdysozoa</taxon>
        <taxon>Arthropoda</taxon>
        <taxon>Myriapoda</taxon>
        <taxon>Chilopoda</taxon>
        <taxon>Pleurostigmophora</taxon>
        <taxon>Geophilomorpha</taxon>
        <taxon>Linotaeniidae</taxon>
        <taxon>Strigamia</taxon>
    </lineage>
</organism>
<evidence type="ECO:0000313" key="1">
    <source>
        <dbReference type="EnsemblMetazoa" id="SMAR007851-PA"/>
    </source>
</evidence>